<sequence>MTHLVASVYGSVCPVGEGGSRLVYRDGNCRGGGIPGVRLDVEAAIVRVLLHGNGDGVAVAVGGEEHIVVIAARFVAVHPLEGEIECI</sequence>
<comment type="caution">
    <text evidence="1">The sequence shown here is derived from an EMBL/GenBank/DDBJ whole genome shotgun (WGS) entry which is preliminary data.</text>
</comment>
<dbReference type="Proteomes" id="UP000646484">
    <property type="component" value="Unassembled WGS sequence"/>
</dbReference>
<dbReference type="RefSeq" id="WP_186975975.1">
    <property type="nucleotide sequence ID" value="NZ_JACOOH010000004.1"/>
</dbReference>
<proteinExistence type="predicted"/>
<accession>A0ABR7D0T3</accession>
<gene>
    <name evidence="1" type="ORF">H8S64_10055</name>
</gene>
<keyword evidence="2" id="KW-1185">Reference proteome</keyword>
<reference evidence="1 2" key="1">
    <citation type="submission" date="2020-08" db="EMBL/GenBank/DDBJ databases">
        <title>Genome public.</title>
        <authorList>
            <person name="Liu C."/>
            <person name="Sun Q."/>
        </authorList>
    </citation>
    <scope>NUCLEOTIDE SEQUENCE [LARGE SCALE GENOMIC DNA]</scope>
    <source>
        <strain evidence="1 2">NSJ-56</strain>
    </source>
</reference>
<dbReference type="EMBL" id="JACOOH010000004">
    <property type="protein sequence ID" value="MBC5621439.1"/>
    <property type="molecule type" value="Genomic_DNA"/>
</dbReference>
<evidence type="ECO:0000313" key="2">
    <source>
        <dbReference type="Proteomes" id="UP000646484"/>
    </source>
</evidence>
<protein>
    <submittedName>
        <fullName evidence="1">Uncharacterized protein</fullName>
    </submittedName>
</protein>
<evidence type="ECO:0000313" key="1">
    <source>
        <dbReference type="EMBL" id="MBC5621439.1"/>
    </source>
</evidence>
<organism evidence="1 2">
    <name type="scientific">Butyricimonas hominis</name>
    <dbReference type="NCBI Taxonomy" id="2763032"/>
    <lineage>
        <taxon>Bacteria</taxon>
        <taxon>Pseudomonadati</taxon>
        <taxon>Bacteroidota</taxon>
        <taxon>Bacteroidia</taxon>
        <taxon>Bacteroidales</taxon>
        <taxon>Odoribacteraceae</taxon>
        <taxon>Butyricimonas</taxon>
    </lineage>
</organism>
<name>A0ABR7D0T3_9BACT</name>